<accession>A0ACC3YNN2</accession>
<sequence length="61" mass="7553">MWRCEQIRRRYGAKLYIQIHQKHRYYEYSSSNEPNFPRSRAELVTTYPIPVMRSPLDYAER</sequence>
<protein>
    <submittedName>
        <fullName evidence="1">Uncharacterized protein</fullName>
    </submittedName>
</protein>
<proteinExistence type="predicted"/>
<evidence type="ECO:0000313" key="2">
    <source>
        <dbReference type="Proteomes" id="UP000805649"/>
    </source>
</evidence>
<name>A0ACC3YNN2_COLTU</name>
<keyword evidence="2" id="KW-1185">Reference proteome</keyword>
<comment type="caution">
    <text evidence="1">The sequence shown here is derived from an EMBL/GenBank/DDBJ whole genome shotgun (WGS) entry which is preliminary data.</text>
</comment>
<dbReference type="EMBL" id="VUJX02000008">
    <property type="protein sequence ID" value="KAL0933513.1"/>
    <property type="molecule type" value="Genomic_DNA"/>
</dbReference>
<reference evidence="1 2" key="1">
    <citation type="journal article" date="2020" name="Phytopathology">
        <title>Genome Sequence Resources of Colletotrichum truncatum, C. plurivorum, C. musicola, and C. sojae: Four Species Pathogenic to Soybean (Glycine max).</title>
        <authorList>
            <person name="Rogerio F."/>
            <person name="Boufleur T.R."/>
            <person name="Ciampi-Guillardi M."/>
            <person name="Sukno S.A."/>
            <person name="Thon M.R."/>
            <person name="Massola Junior N.S."/>
            <person name="Baroncelli R."/>
        </authorList>
    </citation>
    <scope>NUCLEOTIDE SEQUENCE [LARGE SCALE GENOMIC DNA]</scope>
    <source>
        <strain evidence="1 2">CMES1059</strain>
    </source>
</reference>
<organism evidence="1 2">
    <name type="scientific">Colletotrichum truncatum</name>
    <name type="common">Anthracnose fungus</name>
    <name type="synonym">Colletotrichum capsici</name>
    <dbReference type="NCBI Taxonomy" id="5467"/>
    <lineage>
        <taxon>Eukaryota</taxon>
        <taxon>Fungi</taxon>
        <taxon>Dikarya</taxon>
        <taxon>Ascomycota</taxon>
        <taxon>Pezizomycotina</taxon>
        <taxon>Sordariomycetes</taxon>
        <taxon>Hypocreomycetidae</taxon>
        <taxon>Glomerellales</taxon>
        <taxon>Glomerellaceae</taxon>
        <taxon>Colletotrichum</taxon>
        <taxon>Colletotrichum truncatum species complex</taxon>
    </lineage>
</organism>
<dbReference type="Proteomes" id="UP000805649">
    <property type="component" value="Unassembled WGS sequence"/>
</dbReference>
<evidence type="ECO:0000313" key="1">
    <source>
        <dbReference type="EMBL" id="KAL0933513.1"/>
    </source>
</evidence>
<gene>
    <name evidence="1" type="ORF">CTRU02_212476</name>
</gene>